<dbReference type="Proteomes" id="UP000663870">
    <property type="component" value="Unassembled WGS sequence"/>
</dbReference>
<organism evidence="2 4">
    <name type="scientific">Rotaria sordida</name>
    <dbReference type="NCBI Taxonomy" id="392033"/>
    <lineage>
        <taxon>Eukaryota</taxon>
        <taxon>Metazoa</taxon>
        <taxon>Spiralia</taxon>
        <taxon>Gnathifera</taxon>
        <taxon>Rotifera</taxon>
        <taxon>Eurotatoria</taxon>
        <taxon>Bdelloidea</taxon>
        <taxon>Philodinida</taxon>
        <taxon>Philodinidae</taxon>
        <taxon>Rotaria</taxon>
    </lineage>
</organism>
<dbReference type="EMBL" id="CAJNOL010000269">
    <property type="protein sequence ID" value="CAF0974449.1"/>
    <property type="molecule type" value="Genomic_DNA"/>
</dbReference>
<dbReference type="PANTHER" id="PTHR24114:SF2">
    <property type="entry name" value="F-BOX DOMAIN-CONTAINING PROTEIN-RELATED"/>
    <property type="match status" value="1"/>
</dbReference>
<feature type="region of interest" description="Disordered" evidence="1">
    <location>
        <begin position="47"/>
        <end position="73"/>
    </location>
</feature>
<accession>A0A813W7M5</accession>
<sequence length="612" mass="68565">MFPSESLNDIVEDPTWELGDDVYLEDDYIEESQVELGENEIDQKEVIDRTSTSHSVRIPTTKSISSSVHGDSKRVRLKNPHQQLYTYGSVSVKRDPAIESIIESRQFSIIENGYTRLAQTTSQPTKLSQRSNPFEVPILTESDTDIKVRNFTSQNKKKISTLPTTELDNQGWDDAVIVEHEKESMSGLDKSCVQIYEETCTRLNICPCSIIVRSLNTTEINLRNYGLGPRGCAALAASLIRNTTVLSLNLASNNIGNGGMAYVYRILTENIYIEDYDLSFNNLGTKGIRKLADALTQCAQIKTLSVAGNELSANDIKFLLSRLEDHQSLITLNISHNQLDEVGGKHIAEWLTDNNMLLNLDVSWCSIRLMGAKALAKAIGDNNKLISLDLSHNSFTNDTIEILTNSLTRNMSLCELSLHGNQLICRYDATIKENPSLLITGKDSQVYKMIVSAATNQSLKIFRLGRNHIDTRCLMIILESLSQMNNITLEELDLTGLTISAKQISKIDLLFLNHPKLTCYVGPVRQTVEHFTNHLLNLIHAYCEEHSITLSDIFSSNEGTRTTISIITYEQFLNGLRKAKIPFPIARIDDIMKYLGRDNEPGQIPLRSMSIG</sequence>
<evidence type="ECO:0000256" key="1">
    <source>
        <dbReference type="SAM" id="MobiDB-lite"/>
    </source>
</evidence>
<evidence type="ECO:0000313" key="2">
    <source>
        <dbReference type="EMBL" id="CAF0851088.1"/>
    </source>
</evidence>
<keyword evidence="5" id="KW-1185">Reference proteome</keyword>
<dbReference type="Pfam" id="PF13516">
    <property type="entry name" value="LRR_6"/>
    <property type="match status" value="4"/>
</dbReference>
<dbReference type="SUPFAM" id="SSF52047">
    <property type="entry name" value="RNI-like"/>
    <property type="match status" value="1"/>
</dbReference>
<evidence type="ECO:0000313" key="5">
    <source>
        <dbReference type="Proteomes" id="UP000663870"/>
    </source>
</evidence>
<dbReference type="Gene3D" id="3.80.10.10">
    <property type="entry name" value="Ribonuclease Inhibitor"/>
    <property type="match status" value="2"/>
</dbReference>
<reference evidence="2" key="1">
    <citation type="submission" date="2021-02" db="EMBL/GenBank/DDBJ databases">
        <authorList>
            <person name="Nowell W R."/>
        </authorList>
    </citation>
    <scope>NUCLEOTIDE SEQUENCE</scope>
</reference>
<protein>
    <submittedName>
        <fullName evidence="2">Uncharacterized protein</fullName>
    </submittedName>
</protein>
<dbReference type="Proteomes" id="UP000663854">
    <property type="component" value="Unassembled WGS sequence"/>
</dbReference>
<gene>
    <name evidence="3" type="ORF">JXQ802_LOCUS12844</name>
    <name evidence="2" type="ORF">PYM288_LOCUS7067</name>
</gene>
<dbReference type="InterPro" id="IPR052394">
    <property type="entry name" value="LRR-containing"/>
</dbReference>
<proteinExistence type="predicted"/>
<dbReference type="AlphaFoldDB" id="A0A813W7M5"/>
<evidence type="ECO:0000313" key="4">
    <source>
        <dbReference type="Proteomes" id="UP000663854"/>
    </source>
</evidence>
<name>A0A813W7M5_9BILA</name>
<comment type="caution">
    <text evidence="2">The sequence shown here is derived from an EMBL/GenBank/DDBJ whole genome shotgun (WGS) entry which is preliminary data.</text>
</comment>
<evidence type="ECO:0000313" key="3">
    <source>
        <dbReference type="EMBL" id="CAF0974449.1"/>
    </source>
</evidence>
<dbReference type="InterPro" id="IPR032675">
    <property type="entry name" value="LRR_dom_sf"/>
</dbReference>
<dbReference type="EMBL" id="CAJNOH010000083">
    <property type="protein sequence ID" value="CAF0851088.1"/>
    <property type="molecule type" value="Genomic_DNA"/>
</dbReference>
<dbReference type="PANTHER" id="PTHR24114">
    <property type="entry name" value="LEUCINE RICH REPEAT FAMILY PROTEIN"/>
    <property type="match status" value="1"/>
</dbReference>
<feature type="compositionally biased region" description="Polar residues" evidence="1">
    <location>
        <begin position="49"/>
        <end position="69"/>
    </location>
</feature>
<dbReference type="SMART" id="SM00368">
    <property type="entry name" value="LRR_RI"/>
    <property type="match status" value="7"/>
</dbReference>
<dbReference type="InterPro" id="IPR001611">
    <property type="entry name" value="Leu-rich_rpt"/>
</dbReference>